<keyword evidence="2" id="KW-0732">Signal</keyword>
<feature type="chain" id="PRO_5009326595" description="Protein TsetseEP domain-containing protein" evidence="2">
    <location>
        <begin position="19"/>
        <end position="215"/>
    </location>
</feature>
<evidence type="ECO:0000256" key="2">
    <source>
        <dbReference type="SAM" id="SignalP"/>
    </source>
</evidence>
<gene>
    <name evidence="4" type="primary">106086096</name>
</gene>
<dbReference type="InterPro" id="IPR007931">
    <property type="entry name" value="TsetseEP"/>
</dbReference>
<name>A0A1I8PGT1_STOCA</name>
<proteinExistence type="predicted"/>
<protein>
    <recommendedName>
        <fullName evidence="3">Protein TsetseEP domain-containing protein</fullName>
    </recommendedName>
</protein>
<dbReference type="KEGG" id="scac:106086096"/>
<feature type="domain" description="Protein TsetseEP" evidence="3">
    <location>
        <begin position="48"/>
        <end position="164"/>
    </location>
</feature>
<keyword evidence="5" id="KW-1185">Reference proteome</keyword>
<dbReference type="AlphaFoldDB" id="A0A1I8PGT1"/>
<organism evidence="4 5">
    <name type="scientific">Stomoxys calcitrans</name>
    <name type="common">Stable fly</name>
    <name type="synonym">Conops calcitrans</name>
    <dbReference type="NCBI Taxonomy" id="35570"/>
    <lineage>
        <taxon>Eukaryota</taxon>
        <taxon>Metazoa</taxon>
        <taxon>Ecdysozoa</taxon>
        <taxon>Arthropoda</taxon>
        <taxon>Hexapoda</taxon>
        <taxon>Insecta</taxon>
        <taxon>Pterygota</taxon>
        <taxon>Neoptera</taxon>
        <taxon>Endopterygota</taxon>
        <taxon>Diptera</taxon>
        <taxon>Brachycera</taxon>
        <taxon>Muscomorpha</taxon>
        <taxon>Muscoidea</taxon>
        <taxon>Muscidae</taxon>
        <taxon>Stomoxys</taxon>
    </lineage>
</organism>
<dbReference type="VEuPathDB" id="VectorBase:SCAU007959"/>
<feature type="compositionally biased region" description="Low complexity" evidence="1">
    <location>
        <begin position="193"/>
        <end position="205"/>
    </location>
</feature>
<feature type="signal peptide" evidence="2">
    <location>
        <begin position="1"/>
        <end position="18"/>
    </location>
</feature>
<dbReference type="Proteomes" id="UP000095300">
    <property type="component" value="Unassembled WGS sequence"/>
</dbReference>
<evidence type="ECO:0000259" key="3">
    <source>
        <dbReference type="Pfam" id="PF05267"/>
    </source>
</evidence>
<feature type="compositionally biased region" description="Pro residues" evidence="1">
    <location>
        <begin position="206"/>
        <end position="215"/>
    </location>
</feature>
<dbReference type="Pfam" id="PF05267">
    <property type="entry name" value="DUF725"/>
    <property type="match status" value="1"/>
</dbReference>
<evidence type="ECO:0000313" key="4">
    <source>
        <dbReference type="EnsemblMetazoa" id="SCAU007959-PA"/>
    </source>
</evidence>
<dbReference type="EnsemblMetazoa" id="SCAU007959-RA">
    <property type="protein sequence ID" value="SCAU007959-PA"/>
    <property type="gene ID" value="SCAU007959"/>
</dbReference>
<evidence type="ECO:0000256" key="1">
    <source>
        <dbReference type="SAM" id="MobiDB-lite"/>
    </source>
</evidence>
<feature type="region of interest" description="Disordered" evidence="1">
    <location>
        <begin position="184"/>
        <end position="215"/>
    </location>
</feature>
<evidence type="ECO:0000313" key="5">
    <source>
        <dbReference type="Proteomes" id="UP000095300"/>
    </source>
</evidence>
<sequence length="215" mass="23659">MWAITFIVLAVASQGALSFNALPMAHRQLANIMLKTSVSMNEHPERNVLCFPIYSQAIAEANERYAVSYNECLDVALNAQNAVESEVANDRSNVYQQGEDVCSSFQGCSKIESSADYFQCYHNAAGTSLTKSLEIQTLAKNTMQYIQLRHQTIEYDKNYCTNKSTDAYIKESTALYTQLEQCLAGGASPPSPTTTTDPSETTTGTLPPPTQAEFH</sequence>
<reference evidence="4" key="1">
    <citation type="submission" date="2020-05" db="UniProtKB">
        <authorList>
            <consortium name="EnsemblMetazoa"/>
        </authorList>
    </citation>
    <scope>IDENTIFICATION</scope>
    <source>
        <strain evidence="4">USDA</strain>
    </source>
</reference>
<accession>A0A1I8PGT1</accession>
<dbReference type="OrthoDB" id="8054395at2759"/>